<keyword evidence="3" id="KW-0560">Oxidoreductase</keyword>
<feature type="domain" description="Siroheme biosynthesis protein Met8 C-terminal" evidence="8">
    <location>
        <begin position="163"/>
        <end position="230"/>
    </location>
</feature>
<dbReference type="Pfam" id="PF14824">
    <property type="entry name" value="Sirohm_synth_M"/>
    <property type="match status" value="1"/>
</dbReference>
<feature type="domain" description="Siroheme synthase central" evidence="9">
    <location>
        <begin position="134"/>
        <end position="160"/>
    </location>
</feature>
<dbReference type="EC" id="1.3.1.76" evidence="2"/>
<evidence type="ECO:0000313" key="11">
    <source>
        <dbReference type="Proteomes" id="UP000838763"/>
    </source>
</evidence>
<keyword evidence="5" id="KW-0627">Porphyrin biosynthesis</keyword>
<reference evidence="10" key="1">
    <citation type="submission" date="2022-11" db="EMBL/GenBank/DDBJ databases">
        <authorList>
            <person name="Scott C."/>
            <person name="Bruce N."/>
        </authorList>
    </citation>
    <scope>NUCLEOTIDE SEQUENCE</scope>
</reference>
<dbReference type="EMBL" id="CALLCH030000007">
    <property type="protein sequence ID" value="CAI4213111.1"/>
    <property type="molecule type" value="Genomic_DNA"/>
</dbReference>
<evidence type="ECO:0000256" key="5">
    <source>
        <dbReference type="ARBA" id="ARBA00023244"/>
    </source>
</evidence>
<sequence>MTSKKSQFPQIQPGGSLILAWQAKGKNILIVGGGEVAAGRIVHCLNADAIVTVVCPGSGLNPEVAYRVAEGQISHKARNFEPADLDTADMVLVAVDDPAASTAIWKLCKERRIPANIADVPPECDFFFGSVHRDGPLQIMVSTNGKGPRLAALIRRFIAKKLPANAGNAIESIGVLRTKLRAVAPGHADGPKRMAWMTKVSDTLSWEEMCELTETDMDFLLRYYPKNVVPTFEELRTTGARSPPSEQGASARPNFILENDAAEVEQETFGVGEKVVEDEKLEPDNAHGPHDKDAHRHMVWYPTGMETDPLCFVDYGPYLEPFLPTPEAAQGLRGILPPHHLRKSHVLADQVTENPDPGFTTYEPLLQGMFKNINDWYTWTRQTTAGYFQDISAAVESWSLMINRDPDLEPGRKAKVPMPQHAVSSLHHFESEFKEINPDPALWPTMSQHLSMHDRIELCHSRLRGEDRNLLAQTKKLRHKTTVEKHQKDYDVWTRRIAHHYLVPHINLEELNDPTRVMQFIYSRMTVAPVHFIRQDFISTYLGRALRILTGPFSLHTVTWDMPDETDEDLSAHTNIVPRLIPYNMENADAFYHKMSVGNVLCVGDCWVTFKAQVLTYTFVRILCMKLMQHAGYRAELALGARDKTPVGLLASSPFLNHWQRVRADKRAGKPGSKLLGECFITQANTVRDHLYDLIHSPRFFHERMRDEYNQHYSNLFPDIIKGEDQQRQLFVDSLRSIFRKVLTEMHLLSYVYMSIRELEESHELLDEGGEWVVGRDGSKKWVGKGIPPRNSESAEWARGFMGKKTGMRKKYNRDCEEYKERMEEMRKRKDKGEDLGPEWFKVLQKPDWILMFWDYEQREEPPTYQVKGRCDQVSVIAQVRGMLALAHYVAMVTRRCLVPSTAALRKHYVPSPEFMSKQGSEGKVSNQSIFRHLPKRHKRGERVGTRLLRRGLLRFPKLKLVRNPRGKEAVIKDQRMRSLHRLLLLRRINALRKDLETEADEFQAITPHVAELLDTMSLIFVLVEQESVIRPFSFAPASGSFLDNQNAGFLRILHYQTQWRSEVSNDVRTRLDAFDELPLESRIDPAIISALYDQQRIWDASQSGVGGPNAPVFGDVQEQGTIKALDAFWKALVTYLREERSDGQGKVMHNWTFSKHSRERTLNQSGCELTHMAEQVSRGWQDCQRSNVFPGVLQKVYTHPAIQQLKRAVRGQDKEMVWYIRMQQVLRSSIGNFYMDCIRRSDQAGYPALKEEFDALVWRDEQAYWTRRVAIQFTTCFAMGLLSEIARVTSVMPVWLANYLDDDGDIILSNDDLSSPGPLAGSNRDTPAAALPVAPQLYPFERAQALVRLPADAAPQHLPEAMAAIAEAEAVQPKTEARLAPEPAPSVPVVQPQPVPTVEEMDAGDQSDVQDEVMTDVADTEAEEEEEREVHHYWWFESLADAEWEDVARMYKGFVDEDTGLRQCGMEIPQWTRNRYAQNIQTSAEAPKSISPDGKFMIHKKSVKGTFEVLYSRELDIQQQPNVVTGDSFKEFMAALGWGSSPVQGSEVRFTYNPKMGRFAPDDLKRHVFVLHMPHGKTGRFLAPSHISSFKKRLVNVGLTYAAIDRNYMFP</sequence>
<proteinExistence type="predicted"/>
<evidence type="ECO:0000259" key="8">
    <source>
        <dbReference type="Pfam" id="PF14823"/>
    </source>
</evidence>
<comment type="caution">
    <text evidence="10">The sequence shown here is derived from an EMBL/GenBank/DDBJ whole genome shotgun (WGS) entry which is preliminary data.</text>
</comment>
<name>A0A9P1GYE8_9PEZI</name>
<dbReference type="SUPFAM" id="SSF75615">
    <property type="entry name" value="Siroheme synthase middle domains-like"/>
    <property type="match status" value="1"/>
</dbReference>
<dbReference type="PANTHER" id="PTHR35330">
    <property type="entry name" value="SIROHEME BIOSYNTHESIS PROTEIN MET8"/>
    <property type="match status" value="1"/>
</dbReference>
<feature type="coiled-coil region" evidence="7">
    <location>
        <begin position="809"/>
        <end position="836"/>
    </location>
</feature>
<evidence type="ECO:0000256" key="3">
    <source>
        <dbReference type="ARBA" id="ARBA00023002"/>
    </source>
</evidence>
<keyword evidence="11" id="KW-1185">Reference proteome</keyword>
<dbReference type="OrthoDB" id="1721126at2759"/>
<comment type="pathway">
    <text evidence="1">Porphyrin-containing compound metabolism; siroheme biosynthesis; sirohydrochlorin from precorrin-2: step 1/1.</text>
</comment>
<dbReference type="GO" id="GO:0043115">
    <property type="term" value="F:precorrin-2 dehydrogenase activity"/>
    <property type="evidence" value="ECO:0007669"/>
    <property type="project" value="UniProtKB-EC"/>
</dbReference>
<evidence type="ECO:0000256" key="7">
    <source>
        <dbReference type="SAM" id="Coils"/>
    </source>
</evidence>
<dbReference type="InterPro" id="IPR028281">
    <property type="entry name" value="Sirohaem_synthase_central"/>
</dbReference>
<dbReference type="Pfam" id="PF14823">
    <property type="entry name" value="Sirohm_synth_C"/>
    <property type="match status" value="1"/>
</dbReference>
<dbReference type="Proteomes" id="UP000838763">
    <property type="component" value="Unassembled WGS sequence"/>
</dbReference>
<dbReference type="InterPro" id="IPR006367">
    <property type="entry name" value="Sirohaem_synthase_N"/>
</dbReference>
<keyword evidence="7" id="KW-0175">Coiled coil</keyword>
<dbReference type="InterPro" id="IPR028161">
    <property type="entry name" value="Met8-like"/>
</dbReference>
<evidence type="ECO:0000313" key="10">
    <source>
        <dbReference type="EMBL" id="CAI4213111.1"/>
    </source>
</evidence>
<dbReference type="InterPro" id="IPR036291">
    <property type="entry name" value="NAD(P)-bd_dom_sf"/>
</dbReference>
<dbReference type="PANTHER" id="PTHR35330:SF1">
    <property type="entry name" value="SIROHEME BIOSYNTHESIS PROTEIN MET8"/>
    <property type="match status" value="1"/>
</dbReference>
<evidence type="ECO:0000259" key="9">
    <source>
        <dbReference type="Pfam" id="PF14824"/>
    </source>
</evidence>
<comment type="catalytic activity">
    <reaction evidence="6">
        <text>precorrin-2 + NAD(+) = sirohydrochlorin + NADH + 2 H(+)</text>
        <dbReference type="Rhea" id="RHEA:15613"/>
        <dbReference type="ChEBI" id="CHEBI:15378"/>
        <dbReference type="ChEBI" id="CHEBI:57540"/>
        <dbReference type="ChEBI" id="CHEBI:57945"/>
        <dbReference type="ChEBI" id="CHEBI:58351"/>
        <dbReference type="ChEBI" id="CHEBI:58827"/>
        <dbReference type="EC" id="1.3.1.76"/>
    </reaction>
</comment>
<evidence type="ECO:0000256" key="2">
    <source>
        <dbReference type="ARBA" id="ARBA00012400"/>
    </source>
</evidence>
<organism evidence="10 11">
    <name type="scientific">Parascedosporium putredinis</name>
    <dbReference type="NCBI Taxonomy" id="1442378"/>
    <lineage>
        <taxon>Eukaryota</taxon>
        <taxon>Fungi</taxon>
        <taxon>Dikarya</taxon>
        <taxon>Ascomycota</taxon>
        <taxon>Pezizomycotina</taxon>
        <taxon>Sordariomycetes</taxon>
        <taxon>Hypocreomycetidae</taxon>
        <taxon>Microascales</taxon>
        <taxon>Microascaceae</taxon>
        <taxon>Parascedosporium</taxon>
    </lineage>
</organism>
<keyword evidence="4" id="KW-0520">NAD</keyword>
<dbReference type="Gene3D" id="3.30.160.110">
    <property type="entry name" value="Siroheme synthase, domain 2"/>
    <property type="match status" value="1"/>
</dbReference>
<dbReference type="GO" id="GO:0019354">
    <property type="term" value="P:siroheme biosynthetic process"/>
    <property type="evidence" value="ECO:0007669"/>
    <property type="project" value="InterPro"/>
</dbReference>
<accession>A0A9P1GYE8</accession>
<dbReference type="SUPFAM" id="SSF51735">
    <property type="entry name" value="NAD(P)-binding Rossmann-fold domains"/>
    <property type="match status" value="1"/>
</dbReference>
<gene>
    <name evidence="10" type="ORF">PPNO1_LOCUS2863</name>
</gene>
<evidence type="ECO:0000256" key="1">
    <source>
        <dbReference type="ARBA" id="ARBA00005010"/>
    </source>
</evidence>
<dbReference type="Gene3D" id="1.10.3280.10">
    <property type="entry name" value="Siroheme synthase, domain 3"/>
    <property type="match status" value="1"/>
</dbReference>
<dbReference type="Gene3D" id="3.40.50.720">
    <property type="entry name" value="NAD(P)-binding Rossmann-like Domain"/>
    <property type="match status" value="1"/>
</dbReference>
<dbReference type="GO" id="GO:0004325">
    <property type="term" value="F:ferrochelatase activity"/>
    <property type="evidence" value="ECO:0007669"/>
    <property type="project" value="InterPro"/>
</dbReference>
<dbReference type="NCBIfam" id="TIGR01470">
    <property type="entry name" value="cysG_Nterm"/>
    <property type="match status" value="1"/>
</dbReference>
<dbReference type="Pfam" id="PF13241">
    <property type="entry name" value="NAD_binding_7"/>
    <property type="match status" value="1"/>
</dbReference>
<evidence type="ECO:0000256" key="4">
    <source>
        <dbReference type="ARBA" id="ARBA00023027"/>
    </source>
</evidence>
<evidence type="ECO:0000256" key="6">
    <source>
        <dbReference type="ARBA" id="ARBA00047561"/>
    </source>
</evidence>
<dbReference type="InterPro" id="IPR028162">
    <property type="entry name" value="Met8_C"/>
</dbReference>
<protein>
    <recommendedName>
        <fullName evidence="2">precorrin-2 dehydrogenase</fullName>
        <ecNumber evidence="2">1.3.1.76</ecNumber>
    </recommendedName>
</protein>